<protein>
    <recommendedName>
        <fullName evidence="2">GmrSD restriction endonucleases N-terminal domain-containing protein</fullName>
    </recommendedName>
</protein>
<dbReference type="PANTHER" id="PTHR39639:SF1">
    <property type="entry name" value="DUF262 DOMAIN-CONTAINING PROTEIN"/>
    <property type="match status" value="1"/>
</dbReference>
<feature type="compositionally biased region" description="Polar residues" evidence="1">
    <location>
        <begin position="511"/>
        <end position="523"/>
    </location>
</feature>
<dbReference type="PANTHER" id="PTHR39639">
    <property type="entry name" value="CHROMOSOME 16, WHOLE GENOME SHOTGUN SEQUENCE"/>
    <property type="match status" value="1"/>
</dbReference>
<organism evidence="3 4">
    <name type="scientific">Phakopsora pachyrhizi</name>
    <name type="common">Asian soybean rust disease fungus</name>
    <dbReference type="NCBI Taxonomy" id="170000"/>
    <lineage>
        <taxon>Eukaryota</taxon>
        <taxon>Fungi</taxon>
        <taxon>Dikarya</taxon>
        <taxon>Basidiomycota</taxon>
        <taxon>Pucciniomycotina</taxon>
        <taxon>Pucciniomycetes</taxon>
        <taxon>Pucciniales</taxon>
        <taxon>Phakopsoraceae</taxon>
        <taxon>Phakopsora</taxon>
    </lineage>
</organism>
<feature type="region of interest" description="Disordered" evidence="1">
    <location>
        <begin position="417"/>
        <end position="551"/>
    </location>
</feature>
<accession>A0AAV0BIB1</accession>
<feature type="compositionally biased region" description="Pro residues" evidence="1">
    <location>
        <begin position="449"/>
        <end position="461"/>
    </location>
</feature>
<dbReference type="InterPro" id="IPR004919">
    <property type="entry name" value="GmrSD_N"/>
</dbReference>
<proteinExistence type="predicted"/>
<feature type="compositionally biased region" description="Low complexity" evidence="1">
    <location>
        <begin position="462"/>
        <end position="474"/>
    </location>
</feature>
<dbReference type="Pfam" id="PF03235">
    <property type="entry name" value="GmrSD_N"/>
    <property type="match status" value="1"/>
</dbReference>
<evidence type="ECO:0000313" key="3">
    <source>
        <dbReference type="EMBL" id="CAH7685855.1"/>
    </source>
</evidence>
<name>A0AAV0BIB1_PHAPC</name>
<evidence type="ECO:0000256" key="1">
    <source>
        <dbReference type="SAM" id="MobiDB-lite"/>
    </source>
</evidence>
<feature type="compositionally biased region" description="Low complexity" evidence="1">
    <location>
        <begin position="524"/>
        <end position="537"/>
    </location>
</feature>
<reference evidence="3" key="1">
    <citation type="submission" date="2022-06" db="EMBL/GenBank/DDBJ databases">
        <authorList>
            <consortium name="SYNGENTA / RWTH Aachen University"/>
        </authorList>
    </citation>
    <scope>NUCLEOTIDE SEQUENCE</scope>
</reference>
<gene>
    <name evidence="3" type="ORF">PPACK8108_LOCUS20447</name>
</gene>
<dbReference type="Proteomes" id="UP001153365">
    <property type="component" value="Unassembled WGS sequence"/>
</dbReference>
<evidence type="ECO:0000259" key="2">
    <source>
        <dbReference type="Pfam" id="PF03235"/>
    </source>
</evidence>
<evidence type="ECO:0000313" key="4">
    <source>
        <dbReference type="Proteomes" id="UP001153365"/>
    </source>
</evidence>
<sequence>MKGDDYLSDSSQETDELDELGLQSANAGNIGNTQVDEIPGAIESANCRVFSTRELYEKMNNDRIDVEPPYQRDVVWPRSSQSALIDSIFKNKWVPTLLFSLRPAHLDRKGKLVKEKWVCMDGKQRLTSVKLFMDGEIPWIERPGTSWYYKQSNPPSPSRMILSEERMEVWLSRGLTTALYSKLSELQERDIFRLVQEGKPLTIGEKMQAAAGAWGEYFDEMTQLYMTNNEHNPNGWCTRIAHLKRGADFKTMTSIILLIRDRLLRPTEAPRFLSSITLQKELTLLLNEKVPEELKKEVTQLLDSFMKVTMLAPPKTRWMVEPHTPDALFYPIIKGRKTMISPVELIWIPYLISVHGPKVSLGRVLELIRNLKIDLRKQYPREVKNNLQVTNFIKEWIHNYDLSKLTGCYKGYDVPAPPLDEEEAEPLSGVSDTQPSGTVFKRPRRAGPTPIPASQPTPRTAPTPASASQPASRAGPTPLTASQGASRALTAQPPRSSLPVGRPSSLFDPNKFSSNNLSTESPTARSSAASNAQASISGRHHTFENQDCSGG</sequence>
<comment type="caution">
    <text evidence="3">The sequence shown here is derived from an EMBL/GenBank/DDBJ whole genome shotgun (WGS) entry which is preliminary data.</text>
</comment>
<dbReference type="AlphaFoldDB" id="A0AAV0BIB1"/>
<feature type="domain" description="GmrSD restriction endonucleases N-terminal" evidence="2">
    <location>
        <begin position="59"/>
        <end position="195"/>
    </location>
</feature>
<keyword evidence="4" id="KW-1185">Reference proteome</keyword>
<dbReference type="EMBL" id="CALTRL010005754">
    <property type="protein sequence ID" value="CAH7685855.1"/>
    <property type="molecule type" value="Genomic_DNA"/>
</dbReference>